<reference evidence="4 5" key="1">
    <citation type="journal article" date="2015" name="Int. J. Syst. Evol. Microbiol.">
        <title>Roseomonas oryzae sp. nov., isolated from paddy rhizosphere soil.</title>
        <authorList>
            <person name="Ramaprasad E.V."/>
            <person name="Sasikala Ch."/>
            <person name="Ramana Ch.V."/>
        </authorList>
    </citation>
    <scope>NUCLEOTIDE SEQUENCE [LARGE SCALE GENOMIC DNA]</scope>
    <source>
        <strain evidence="4 5">KCTC 42542</strain>
    </source>
</reference>
<dbReference type="GO" id="GO:0016747">
    <property type="term" value="F:acyltransferase activity, transferring groups other than amino-acyl groups"/>
    <property type="evidence" value="ECO:0007669"/>
    <property type="project" value="InterPro"/>
</dbReference>
<evidence type="ECO:0000256" key="2">
    <source>
        <dbReference type="ARBA" id="ARBA00023315"/>
    </source>
</evidence>
<dbReference type="PANTHER" id="PTHR43420:SF44">
    <property type="entry name" value="ACETYLTRANSFERASE YPEA"/>
    <property type="match status" value="1"/>
</dbReference>
<dbReference type="InterPro" id="IPR016181">
    <property type="entry name" value="Acyl_CoA_acyltransferase"/>
</dbReference>
<dbReference type="InterPro" id="IPR056935">
    <property type="entry name" value="Rv0428c-like_C"/>
</dbReference>
<keyword evidence="2" id="KW-0012">Acyltransferase</keyword>
<dbReference type="AlphaFoldDB" id="A0A5B2THD0"/>
<evidence type="ECO:0000313" key="5">
    <source>
        <dbReference type="Proteomes" id="UP000322110"/>
    </source>
</evidence>
<dbReference type="OrthoDB" id="9775595at2"/>
<gene>
    <name evidence="4" type="ORF">F0Q34_07500</name>
</gene>
<dbReference type="SUPFAM" id="SSF55729">
    <property type="entry name" value="Acyl-CoA N-acyltransferases (Nat)"/>
    <property type="match status" value="1"/>
</dbReference>
<sequence>MNAYSWQGVSVSELERASHTAVPALRTAFDGPFLLRAFLGGTGRANAVSALDPAPDASLPLRLERIEAAYRRAGLPPRFRSTPLDPPGLEEALLERGYRATEDSRVMAGPLAAFAAPDQALEVKPAPDEEWLGILATADYQTTERRAEKQQAARMMMVPAAWLVLRGRGGQAMAVGQLAVDGRLVGFFDIATHPGFKRQGLARRLIAAGAAWAAEQGGSTAWLQVSAANAPACALYEALGLREIYRYRYYLPG</sequence>
<dbReference type="InterPro" id="IPR050680">
    <property type="entry name" value="YpeA/RimI_acetyltransf"/>
</dbReference>
<evidence type="ECO:0000313" key="4">
    <source>
        <dbReference type="EMBL" id="KAA2213887.1"/>
    </source>
</evidence>
<dbReference type="Proteomes" id="UP000322110">
    <property type="component" value="Unassembled WGS sequence"/>
</dbReference>
<organism evidence="4 5">
    <name type="scientific">Teichococcus oryzae</name>
    <dbReference type="NCBI Taxonomy" id="1608942"/>
    <lineage>
        <taxon>Bacteria</taxon>
        <taxon>Pseudomonadati</taxon>
        <taxon>Pseudomonadota</taxon>
        <taxon>Alphaproteobacteria</taxon>
        <taxon>Acetobacterales</taxon>
        <taxon>Roseomonadaceae</taxon>
        <taxon>Roseomonas</taxon>
    </lineage>
</organism>
<dbReference type="EMBL" id="VUKA01000002">
    <property type="protein sequence ID" value="KAA2213887.1"/>
    <property type="molecule type" value="Genomic_DNA"/>
</dbReference>
<dbReference type="RefSeq" id="WP_149811543.1">
    <property type="nucleotide sequence ID" value="NZ_VUKA01000002.1"/>
</dbReference>
<keyword evidence="5" id="KW-1185">Reference proteome</keyword>
<proteinExistence type="predicted"/>
<dbReference type="Pfam" id="PF24553">
    <property type="entry name" value="Rv0428c_C"/>
    <property type="match status" value="1"/>
</dbReference>
<dbReference type="Gene3D" id="3.40.630.30">
    <property type="match status" value="1"/>
</dbReference>
<evidence type="ECO:0000256" key="1">
    <source>
        <dbReference type="ARBA" id="ARBA00022679"/>
    </source>
</evidence>
<name>A0A5B2THD0_9PROT</name>
<dbReference type="InterPro" id="IPR000182">
    <property type="entry name" value="GNAT_dom"/>
</dbReference>
<accession>A0A5B2THD0</accession>
<protein>
    <submittedName>
        <fullName evidence="4">GNAT family N-acetyltransferase</fullName>
    </submittedName>
</protein>
<dbReference type="PROSITE" id="PS51186">
    <property type="entry name" value="GNAT"/>
    <property type="match status" value="1"/>
</dbReference>
<feature type="domain" description="N-acetyltransferase" evidence="3">
    <location>
        <begin position="121"/>
        <end position="253"/>
    </location>
</feature>
<comment type="caution">
    <text evidence="4">The sequence shown here is derived from an EMBL/GenBank/DDBJ whole genome shotgun (WGS) entry which is preliminary data.</text>
</comment>
<dbReference type="PANTHER" id="PTHR43420">
    <property type="entry name" value="ACETYLTRANSFERASE"/>
    <property type="match status" value="1"/>
</dbReference>
<evidence type="ECO:0000259" key="3">
    <source>
        <dbReference type="PROSITE" id="PS51186"/>
    </source>
</evidence>
<keyword evidence="1 4" id="KW-0808">Transferase</keyword>